<keyword evidence="3" id="KW-0132">Cell division</keyword>
<reference evidence="11" key="2">
    <citation type="submission" date="2025-09" db="UniProtKB">
        <authorList>
            <consortium name="Ensembl"/>
        </authorList>
    </citation>
    <scope>IDENTIFICATION</scope>
</reference>
<feature type="domain" description="Cyclin C-terminal" evidence="10">
    <location>
        <begin position="300"/>
        <end position="418"/>
    </location>
</feature>
<dbReference type="GO" id="GO:0016538">
    <property type="term" value="F:cyclin-dependent protein serine/threonine kinase regulator activity"/>
    <property type="evidence" value="ECO:0007669"/>
    <property type="project" value="UniProtKB-ARBA"/>
</dbReference>
<evidence type="ECO:0000313" key="11">
    <source>
        <dbReference type="Ensembl" id="ENSLBEP00000007532.1"/>
    </source>
</evidence>
<dbReference type="SMART" id="SM01332">
    <property type="entry name" value="Cyclin_C"/>
    <property type="match status" value="1"/>
</dbReference>
<dbReference type="Pfam" id="PF00134">
    <property type="entry name" value="Cyclin_N"/>
    <property type="match status" value="1"/>
</dbReference>
<evidence type="ECO:0000256" key="1">
    <source>
        <dbReference type="ARBA" id="ARBA00003222"/>
    </source>
</evidence>
<keyword evidence="4 8" id="KW-0195">Cyclin</keyword>
<comment type="subunit">
    <text evidence="6">Interacts with the CDK1 protein kinase to form a serine/threonine kinase holoenzyme complex also known as maturation promoting factor (MPF). The cyclin subunit imparts substrate specificity to the complex.</text>
</comment>
<dbReference type="InterPro" id="IPR039361">
    <property type="entry name" value="Cyclin"/>
</dbReference>
<feature type="domain" description="Cyclin-like" evidence="9">
    <location>
        <begin position="218"/>
        <end position="299"/>
    </location>
</feature>
<protein>
    <recommendedName>
        <fullName evidence="7">G2/mitotic-specific cyclin-B2</fullName>
    </recommendedName>
</protein>
<evidence type="ECO:0000256" key="3">
    <source>
        <dbReference type="ARBA" id="ARBA00022618"/>
    </source>
</evidence>
<dbReference type="Ensembl" id="ENSLBET00000007923.1">
    <property type="protein sequence ID" value="ENSLBEP00000007532.1"/>
    <property type="gene ID" value="ENSLBEG00000005585.1"/>
</dbReference>
<keyword evidence="12" id="KW-1185">Reference proteome</keyword>
<dbReference type="GeneTree" id="ENSGT00940000155405"/>
<comment type="function">
    <text evidence="1">Essential for the control of the cell cycle at the G2/M (mitosis) transition.</text>
</comment>
<dbReference type="PANTHER" id="PTHR10177">
    <property type="entry name" value="CYCLINS"/>
    <property type="match status" value="1"/>
</dbReference>
<evidence type="ECO:0000256" key="4">
    <source>
        <dbReference type="ARBA" id="ARBA00023127"/>
    </source>
</evidence>
<comment type="similarity">
    <text evidence="2">Belongs to the cyclin family. Cyclin AB subfamily.</text>
</comment>
<dbReference type="PROSITE" id="PS00292">
    <property type="entry name" value="CYCLINS"/>
    <property type="match status" value="1"/>
</dbReference>
<feature type="domain" description="Cyclin-like" evidence="9">
    <location>
        <begin position="304"/>
        <end position="385"/>
    </location>
</feature>
<dbReference type="FunFam" id="1.10.472.10:FF:000001">
    <property type="entry name" value="G2/mitotic-specific cyclin"/>
    <property type="match status" value="1"/>
</dbReference>
<name>A0A3Q3EN79_9LABR</name>
<dbReference type="Pfam" id="PF02984">
    <property type="entry name" value="Cyclin_C"/>
    <property type="match status" value="1"/>
</dbReference>
<keyword evidence="5" id="KW-0131">Cell cycle</keyword>
<accession>A0A3Q3EN79</accession>
<dbReference type="InterPro" id="IPR013763">
    <property type="entry name" value="Cyclin-like_dom"/>
</dbReference>
<sequence>MFAVEVRAAVSFCSFISVLIKDSLAVSSTASCQPAPPRRSSFYVISEFLCWSVLLFQQLSAVENPVKMSKNPAAGVRRAALGEITNVPAAAVNTKVRHCLQKTGRAKPSCAQKVKPTLVQVVPPLVQVPAPADPLPSVSEESADVSMKEEAELCQAFSEALLAVQDVDELDADQPQLCSEYVKDIYKYLQVLEVEQAVRANYMQGYEITERMRALLVDWLVQVHSRFQLLQETLYLTVAVLDRFLQVQPVSRRKLQLAGVTAMLVACKYEEMYAPEVGDFAYITDNQLVLRSLNFELGRPLPLHFLRRASKVGSSDVERHTLAKYLMELTLIDYDMVHYRPSEVAAAALCLSQLLLDGVPWSATQQHYSTYDEAHLKPVMQHIAKNIVTVNDGKTKFQAVKNKYSSSKLMKISLLPQLKSSIVTNMAAAALKP</sequence>
<dbReference type="SUPFAM" id="SSF47954">
    <property type="entry name" value="Cyclin-like"/>
    <property type="match status" value="2"/>
</dbReference>
<evidence type="ECO:0000256" key="7">
    <source>
        <dbReference type="ARBA" id="ARBA00040980"/>
    </source>
</evidence>
<organism evidence="11 12">
    <name type="scientific">Labrus bergylta</name>
    <name type="common">ballan wrasse</name>
    <dbReference type="NCBI Taxonomy" id="56723"/>
    <lineage>
        <taxon>Eukaryota</taxon>
        <taxon>Metazoa</taxon>
        <taxon>Chordata</taxon>
        <taxon>Craniata</taxon>
        <taxon>Vertebrata</taxon>
        <taxon>Euteleostomi</taxon>
        <taxon>Actinopterygii</taxon>
        <taxon>Neopterygii</taxon>
        <taxon>Teleostei</taxon>
        <taxon>Neoteleostei</taxon>
        <taxon>Acanthomorphata</taxon>
        <taxon>Eupercaria</taxon>
        <taxon>Labriformes</taxon>
        <taxon>Labridae</taxon>
        <taxon>Labrus</taxon>
    </lineage>
</organism>
<dbReference type="InterPro" id="IPR036915">
    <property type="entry name" value="Cyclin-like_sf"/>
</dbReference>
<evidence type="ECO:0000256" key="5">
    <source>
        <dbReference type="ARBA" id="ARBA00023306"/>
    </source>
</evidence>
<dbReference type="GO" id="GO:0051301">
    <property type="term" value="P:cell division"/>
    <property type="evidence" value="ECO:0007669"/>
    <property type="project" value="UniProtKB-KW"/>
</dbReference>
<evidence type="ECO:0000256" key="8">
    <source>
        <dbReference type="RuleBase" id="RU000383"/>
    </source>
</evidence>
<dbReference type="CDD" id="cd20507">
    <property type="entry name" value="CYCLIN_CCNB1-like_rpt1"/>
    <property type="match status" value="1"/>
</dbReference>
<reference evidence="11" key="1">
    <citation type="submission" date="2025-08" db="UniProtKB">
        <authorList>
            <consortium name="Ensembl"/>
        </authorList>
    </citation>
    <scope>IDENTIFICATION</scope>
</reference>
<evidence type="ECO:0000259" key="9">
    <source>
        <dbReference type="SMART" id="SM00385"/>
    </source>
</evidence>
<dbReference type="STRING" id="56723.ENSLBEP00000007532"/>
<dbReference type="FunFam" id="1.10.472.10:FF:000005">
    <property type="entry name" value="G2/mitotic-specific cyclin B"/>
    <property type="match status" value="1"/>
</dbReference>
<dbReference type="InterPro" id="IPR048258">
    <property type="entry name" value="Cyclins_cyclin-box"/>
</dbReference>
<dbReference type="CDD" id="cd20570">
    <property type="entry name" value="CYCLIN_CCNB2_rpt2"/>
    <property type="match status" value="1"/>
</dbReference>
<evidence type="ECO:0000256" key="2">
    <source>
        <dbReference type="ARBA" id="ARBA00006955"/>
    </source>
</evidence>
<dbReference type="SMART" id="SM00385">
    <property type="entry name" value="CYCLIN"/>
    <property type="match status" value="2"/>
</dbReference>
<proteinExistence type="inferred from homology"/>
<dbReference type="InterPro" id="IPR006671">
    <property type="entry name" value="Cyclin_N"/>
</dbReference>
<dbReference type="Gene3D" id="1.10.472.10">
    <property type="entry name" value="Cyclin-like"/>
    <property type="match status" value="2"/>
</dbReference>
<evidence type="ECO:0000313" key="12">
    <source>
        <dbReference type="Proteomes" id="UP000261660"/>
    </source>
</evidence>
<dbReference type="Proteomes" id="UP000261660">
    <property type="component" value="Unplaced"/>
</dbReference>
<dbReference type="InParanoid" id="A0A3Q3EN79"/>
<evidence type="ECO:0000256" key="6">
    <source>
        <dbReference type="ARBA" id="ARBA00025821"/>
    </source>
</evidence>
<dbReference type="InterPro" id="IPR004367">
    <property type="entry name" value="Cyclin_C-dom"/>
</dbReference>
<dbReference type="AlphaFoldDB" id="A0A3Q3EN79"/>
<evidence type="ECO:0000259" key="10">
    <source>
        <dbReference type="SMART" id="SM01332"/>
    </source>
</evidence>